<sequence length="452" mass="50128">MSTTRQLHFGAILTGVGTAQHEWLHPAIPGDASIDIDWYRQQARAAEAAGFDFVFIVDSPYITPESAPHFLNRLEPLTLLSALAGATEKIGLVGTLTTSYTEPFNVARQYASLDHISHGRAGWNVVTTGLEGAAGNFGRERHIDHGERYRRAREHVEVVQGLWDSYEDDAFPRDKASKRFLDPSRQHRLEHKGEFFQVAGPLNISRSRQGQPVIFQAGVSESGRTLAAEVAEGIFAGVDNFDDAREFYADIKRRVAEAGRNPEHVLLFPGIDPIIADSDEQAQAILRERQGELDLNKALVQLGRPFNYHDFSQYDLDAPFPDLGELGVNGYRGHAERIKRIAREQKLTVRQAALRFGQPFSSFVGSPQTVANEIERWFTQGAADGFNIHVGPPEDFARFTDQVLPLLRERGLFRGDLAGDTLRANLGLPVPRNRHAVAAERAALARAQPLAS</sequence>
<keyword evidence="9" id="KW-1185">Reference proteome</keyword>
<dbReference type="Gene3D" id="3.20.20.30">
    <property type="entry name" value="Luciferase-like domain"/>
    <property type="match status" value="1"/>
</dbReference>
<feature type="binding site" evidence="6">
    <location>
        <position position="149"/>
    </location>
    <ligand>
        <name>FMN</name>
        <dbReference type="ChEBI" id="CHEBI:58210"/>
    </ligand>
</feature>
<feature type="binding site" evidence="6">
    <location>
        <position position="145"/>
    </location>
    <ligand>
        <name>FMN</name>
        <dbReference type="ChEBI" id="CHEBI:58210"/>
    </ligand>
</feature>
<dbReference type="RefSeq" id="WP_131186070.1">
    <property type="nucleotide sequence ID" value="NZ_QJUO01000045.1"/>
</dbReference>
<evidence type="ECO:0000313" key="8">
    <source>
        <dbReference type="EMBL" id="TBU88683.1"/>
    </source>
</evidence>
<feature type="binding site" evidence="6">
    <location>
        <position position="95"/>
    </location>
    <ligand>
        <name>FMN</name>
        <dbReference type="ChEBI" id="CHEBI:58210"/>
    </ligand>
</feature>
<evidence type="ECO:0000313" key="9">
    <source>
        <dbReference type="Proteomes" id="UP000292639"/>
    </source>
</evidence>
<dbReference type="PIRSF" id="PIRSF000337">
    <property type="entry name" value="NTA_MOA"/>
    <property type="match status" value="1"/>
</dbReference>
<evidence type="ECO:0000256" key="5">
    <source>
        <dbReference type="ARBA" id="ARBA00033748"/>
    </source>
</evidence>
<comment type="similarity">
    <text evidence="5">Belongs to the NtaA/SnaA/DszA monooxygenase family.</text>
</comment>
<name>A0A4Q9QXY6_9GAMM</name>
<protein>
    <submittedName>
        <fullName evidence="8">LLM class flavin-dependent oxidoreductase</fullName>
    </submittedName>
</protein>
<keyword evidence="3" id="KW-0560">Oxidoreductase</keyword>
<organism evidence="8 9">
    <name type="scientific">Stutzerimonas kirkiae</name>
    <dbReference type="NCBI Taxonomy" id="2211392"/>
    <lineage>
        <taxon>Bacteria</taxon>
        <taxon>Pseudomonadati</taxon>
        <taxon>Pseudomonadota</taxon>
        <taxon>Gammaproteobacteria</taxon>
        <taxon>Pseudomonadales</taxon>
        <taxon>Pseudomonadaceae</taxon>
        <taxon>Stutzerimonas</taxon>
    </lineage>
</organism>
<feature type="binding site" evidence="6">
    <location>
        <position position="220"/>
    </location>
    <ligand>
        <name>FMN</name>
        <dbReference type="ChEBI" id="CHEBI:58210"/>
    </ligand>
</feature>
<dbReference type="PANTHER" id="PTHR30011:SF16">
    <property type="entry name" value="C2H2 FINGER DOMAIN TRANSCRIPTION FACTOR (EUROFUNG)-RELATED"/>
    <property type="match status" value="1"/>
</dbReference>
<evidence type="ECO:0000256" key="2">
    <source>
        <dbReference type="ARBA" id="ARBA00022643"/>
    </source>
</evidence>
<dbReference type="InterPro" id="IPR011251">
    <property type="entry name" value="Luciferase-like_dom"/>
</dbReference>
<evidence type="ECO:0000256" key="1">
    <source>
        <dbReference type="ARBA" id="ARBA00022630"/>
    </source>
</evidence>
<dbReference type="GO" id="GO:0016705">
    <property type="term" value="F:oxidoreductase activity, acting on paired donors, with incorporation or reduction of molecular oxygen"/>
    <property type="evidence" value="ECO:0007669"/>
    <property type="project" value="InterPro"/>
</dbReference>
<keyword evidence="1 6" id="KW-0285">Flavoprotein</keyword>
<dbReference type="AlphaFoldDB" id="A0A4Q9QXY6"/>
<dbReference type="CDD" id="cd01095">
    <property type="entry name" value="Nitrilotriacetate_monoxgenase"/>
    <property type="match status" value="1"/>
</dbReference>
<dbReference type="InterPro" id="IPR036661">
    <property type="entry name" value="Luciferase-like_sf"/>
</dbReference>
<dbReference type="Proteomes" id="UP000292639">
    <property type="component" value="Unassembled WGS sequence"/>
</dbReference>
<dbReference type="Pfam" id="PF00296">
    <property type="entry name" value="Bac_luciferase"/>
    <property type="match status" value="1"/>
</dbReference>
<dbReference type="OrthoDB" id="6133319at2"/>
<dbReference type="PANTHER" id="PTHR30011">
    <property type="entry name" value="ALKANESULFONATE MONOOXYGENASE-RELATED"/>
    <property type="match status" value="1"/>
</dbReference>
<dbReference type="InterPro" id="IPR051260">
    <property type="entry name" value="Diverse_substr_monoxygenases"/>
</dbReference>
<dbReference type="SUPFAM" id="SSF51679">
    <property type="entry name" value="Bacterial luciferase-like"/>
    <property type="match status" value="1"/>
</dbReference>
<dbReference type="NCBIfam" id="TIGR03860">
    <property type="entry name" value="FMN_nitrolo"/>
    <property type="match status" value="1"/>
</dbReference>
<proteinExistence type="inferred from homology"/>
<gene>
    <name evidence="8" type="ORF">DNJ96_18115</name>
</gene>
<evidence type="ECO:0000256" key="4">
    <source>
        <dbReference type="ARBA" id="ARBA00023033"/>
    </source>
</evidence>
<evidence type="ECO:0000256" key="3">
    <source>
        <dbReference type="ARBA" id="ARBA00023002"/>
    </source>
</evidence>
<feature type="binding site" evidence="6">
    <location>
        <position position="58"/>
    </location>
    <ligand>
        <name>FMN</name>
        <dbReference type="ChEBI" id="CHEBI:58210"/>
    </ligand>
</feature>
<evidence type="ECO:0000256" key="6">
    <source>
        <dbReference type="PIRSR" id="PIRSR000337-1"/>
    </source>
</evidence>
<accession>A0A4Q9QXY6</accession>
<keyword evidence="4" id="KW-0503">Monooxygenase</keyword>
<dbReference type="GO" id="GO:0004497">
    <property type="term" value="F:monooxygenase activity"/>
    <property type="evidence" value="ECO:0007669"/>
    <property type="project" value="UniProtKB-KW"/>
</dbReference>
<keyword evidence="2 6" id="KW-0288">FMN</keyword>
<comment type="caution">
    <text evidence="8">The sequence shown here is derived from an EMBL/GenBank/DDBJ whole genome shotgun (WGS) entry which is preliminary data.</text>
</comment>
<feature type="domain" description="Luciferase-like" evidence="7">
    <location>
        <begin position="32"/>
        <end position="382"/>
    </location>
</feature>
<dbReference type="EMBL" id="QJUP01000037">
    <property type="protein sequence ID" value="TBU88683.1"/>
    <property type="molecule type" value="Genomic_DNA"/>
</dbReference>
<evidence type="ECO:0000259" key="7">
    <source>
        <dbReference type="Pfam" id="PF00296"/>
    </source>
</evidence>
<dbReference type="InterPro" id="IPR016215">
    <property type="entry name" value="NTA_MOA"/>
</dbReference>
<reference evidence="8 9" key="1">
    <citation type="submission" date="2018-06" db="EMBL/GenBank/DDBJ databases">
        <title>Three novel Pseudomonas species isolated from symptomatic oak.</title>
        <authorList>
            <person name="Bueno-Gonzalez V."/>
            <person name="Brady C."/>
        </authorList>
    </citation>
    <scope>NUCLEOTIDE SEQUENCE [LARGE SCALE GENOMIC DNA]</scope>
    <source>
        <strain evidence="8 9">P17C</strain>
    </source>
</reference>